<gene>
    <name evidence="1" type="ORF">LCGC14_1319250</name>
</gene>
<protein>
    <submittedName>
        <fullName evidence="1">Uncharacterized protein</fullName>
    </submittedName>
</protein>
<dbReference type="EMBL" id="LAZR01007859">
    <property type="protein sequence ID" value="KKM82466.1"/>
    <property type="molecule type" value="Genomic_DNA"/>
</dbReference>
<comment type="caution">
    <text evidence="1">The sequence shown here is derived from an EMBL/GenBank/DDBJ whole genome shotgun (WGS) entry which is preliminary data.</text>
</comment>
<proteinExistence type="predicted"/>
<dbReference type="AlphaFoldDB" id="A0A0F9L5A0"/>
<sequence length="50" mass="5525">MIRFAVKLLIFALYPPVKLFALVGKGLAQVVGVKGRPEGVLSNDWQEPEE</sequence>
<reference evidence="1" key="1">
    <citation type="journal article" date="2015" name="Nature">
        <title>Complex archaea that bridge the gap between prokaryotes and eukaryotes.</title>
        <authorList>
            <person name="Spang A."/>
            <person name="Saw J.H."/>
            <person name="Jorgensen S.L."/>
            <person name="Zaremba-Niedzwiedzka K."/>
            <person name="Martijn J."/>
            <person name="Lind A.E."/>
            <person name="van Eijk R."/>
            <person name="Schleper C."/>
            <person name="Guy L."/>
            <person name="Ettema T.J."/>
        </authorList>
    </citation>
    <scope>NUCLEOTIDE SEQUENCE</scope>
</reference>
<accession>A0A0F9L5A0</accession>
<name>A0A0F9L5A0_9ZZZZ</name>
<organism evidence="1">
    <name type="scientific">marine sediment metagenome</name>
    <dbReference type="NCBI Taxonomy" id="412755"/>
    <lineage>
        <taxon>unclassified sequences</taxon>
        <taxon>metagenomes</taxon>
        <taxon>ecological metagenomes</taxon>
    </lineage>
</organism>
<evidence type="ECO:0000313" key="1">
    <source>
        <dbReference type="EMBL" id="KKM82466.1"/>
    </source>
</evidence>